<keyword evidence="3" id="KW-0240">DNA-directed RNA polymerase</keyword>
<proteinExistence type="predicted"/>
<keyword evidence="2" id="KW-1133">Transmembrane helix</keyword>
<feature type="compositionally biased region" description="Basic and acidic residues" evidence="1">
    <location>
        <begin position="1"/>
        <end position="18"/>
    </location>
</feature>
<feature type="transmembrane region" description="Helical" evidence="2">
    <location>
        <begin position="142"/>
        <end position="168"/>
    </location>
</feature>
<evidence type="ECO:0000256" key="2">
    <source>
        <dbReference type="SAM" id="Phobius"/>
    </source>
</evidence>
<dbReference type="GO" id="GO:0000428">
    <property type="term" value="C:DNA-directed RNA polymerase complex"/>
    <property type="evidence" value="ECO:0007669"/>
    <property type="project" value="UniProtKB-KW"/>
</dbReference>
<sequence length="192" mass="21781">MTNKQSNEEKQHTDKELTEETNLPSTEDNSEKNEATISSDEEMSFKEKDVLEEEELEFDEEAQSDEEAMAAAKELDQLDQDADDVHVEAEAELGESTSGAKQPEQIMEEDGVSVSEESEEETREQRREKRREKKPRLRLIPIWLRILISLLLIGGSLILGMMFGYGVIGGGEPGEAIRPETWYHIVDIIRGN</sequence>
<reference evidence="3 4" key="1">
    <citation type="submission" date="2024-09" db="EMBL/GenBank/DDBJ databases">
        <authorList>
            <person name="Sun Q."/>
            <person name="Mori K."/>
        </authorList>
    </citation>
    <scope>NUCLEOTIDE SEQUENCE [LARGE SCALE GENOMIC DNA]</scope>
    <source>
        <strain evidence="3 4">NCAIM B.02301</strain>
    </source>
</reference>
<dbReference type="EMBL" id="JBHLTR010000054">
    <property type="protein sequence ID" value="MFC0561046.1"/>
    <property type="molecule type" value="Genomic_DNA"/>
</dbReference>
<dbReference type="Pfam" id="PF11772">
    <property type="entry name" value="EpuA"/>
    <property type="match status" value="1"/>
</dbReference>
<organism evidence="3 4">
    <name type="scientific">Halalkalibacter alkalisediminis</name>
    <dbReference type="NCBI Taxonomy" id="935616"/>
    <lineage>
        <taxon>Bacteria</taxon>
        <taxon>Bacillati</taxon>
        <taxon>Bacillota</taxon>
        <taxon>Bacilli</taxon>
        <taxon>Bacillales</taxon>
        <taxon>Bacillaceae</taxon>
        <taxon>Halalkalibacter</taxon>
    </lineage>
</organism>
<accession>A0ABV6NJU7</accession>
<feature type="compositionally biased region" description="Acidic residues" evidence="1">
    <location>
        <begin position="106"/>
        <end position="122"/>
    </location>
</feature>
<dbReference type="InterPro" id="IPR024596">
    <property type="entry name" value="RNApol_su_b/EpuA"/>
</dbReference>
<comment type="caution">
    <text evidence="3">The sequence shown here is derived from an EMBL/GenBank/DDBJ whole genome shotgun (WGS) entry which is preliminary data.</text>
</comment>
<protein>
    <submittedName>
        <fullName evidence="3">DNA-directed RNA polymerase subunit beta</fullName>
    </submittedName>
</protein>
<evidence type="ECO:0000313" key="4">
    <source>
        <dbReference type="Proteomes" id="UP001589833"/>
    </source>
</evidence>
<feature type="region of interest" description="Disordered" evidence="1">
    <location>
        <begin position="1"/>
        <end position="131"/>
    </location>
</feature>
<name>A0ABV6NJU7_9BACI</name>
<evidence type="ECO:0000256" key="1">
    <source>
        <dbReference type="SAM" id="MobiDB-lite"/>
    </source>
</evidence>
<keyword evidence="2" id="KW-0472">Membrane</keyword>
<keyword evidence="2" id="KW-0812">Transmembrane</keyword>
<keyword evidence="4" id="KW-1185">Reference proteome</keyword>
<dbReference type="RefSeq" id="WP_273842301.1">
    <property type="nucleotide sequence ID" value="NZ_JAQQWT010000005.1"/>
</dbReference>
<evidence type="ECO:0000313" key="3">
    <source>
        <dbReference type="EMBL" id="MFC0561046.1"/>
    </source>
</evidence>
<feature type="compositionally biased region" description="Acidic residues" evidence="1">
    <location>
        <begin position="50"/>
        <end position="68"/>
    </location>
</feature>
<dbReference type="Proteomes" id="UP001589833">
    <property type="component" value="Unassembled WGS sequence"/>
</dbReference>
<keyword evidence="3" id="KW-0804">Transcription</keyword>
<gene>
    <name evidence="3" type="ORF">ACFFH4_19050</name>
</gene>